<dbReference type="Pfam" id="PF15371">
    <property type="entry name" value="DUF4599"/>
    <property type="match status" value="1"/>
</dbReference>
<evidence type="ECO:0000256" key="2">
    <source>
        <dbReference type="ARBA" id="ARBA00022692"/>
    </source>
</evidence>
<evidence type="ECO:0000259" key="8">
    <source>
        <dbReference type="Pfam" id="PF14650"/>
    </source>
</evidence>
<dbReference type="GeneTree" id="ENSGT00950000183043"/>
<accession>A0A8C6N011</accession>
<feature type="region of interest" description="Disordered" evidence="6">
    <location>
        <begin position="384"/>
        <end position="408"/>
    </location>
</feature>
<keyword evidence="11" id="KW-1185">Reference proteome</keyword>
<dbReference type="Ensembl" id="ENSMSIT00000032453.1">
    <property type="protein sequence ID" value="ENSMSIP00000025731.1"/>
    <property type="gene ID" value="ENSMSIG00000021735.1"/>
</dbReference>
<feature type="domain" description="SPATA31-like" evidence="9">
    <location>
        <begin position="82"/>
        <end position="164"/>
    </location>
</feature>
<dbReference type="PANTHER" id="PTHR21859:SF12">
    <property type="entry name" value="SPERMATOGENESIS-ASSOCIATED PROTEIN 31D1"/>
    <property type="match status" value="1"/>
</dbReference>
<evidence type="ECO:0000256" key="6">
    <source>
        <dbReference type="SAM" id="MobiDB-lite"/>
    </source>
</evidence>
<sequence>MQSQNSYTSGTHETQCMENILSFLNRSWLGFGSAFLDIGSNYIFLSGVWSILLYLWYLILKPFFPPPWKSQDIKKYQGSANKERRKSLKGCRITQRKSQEQRKLLSVVQSPLGEEYDSSNFRQLLCPDPYCGVCNGATAKISHLLSQATHQDGAVTMSSMDSTVSVTETSLTLSLPLPENTIEYPISDTTYEPSLQSSSIISSHQSEYLEDTLSLSPLGGSLLSESISPVNAKSPLDHNSLHSLASLPLPQQYATPETELLLQPTTVLSLVDSPMELFANVPINNGIFSSSHAMSEFIQQQTDTGNSSQLESAHPVNQELLDPYSSESYLWGNTSTYLTLPGNLHFSSLGAVALLETQDGRRTDSLKTWEKTSEFDHQNLAVSHSLGSSKERLHTPQHLSYSKTSEDQLEDKNTQSFWGLPSLHSESMNSIATVLTDSSLISGCFNRFSDSTMLTHRTTLPLSESQLHNLSQSLSRSPSQPVPQANLQAQLQPPNPVLSPHSQLRICGVYFHSPQNEAQPLEPSAIHCLEYNILKKEQERVWGLPTVVKNSQQEFCPPPPNPSLVSQLSKTHVPKSISIEKCLITSELQKKFEHHLRKRLILQRWGLPKRIRESLLWINPQAELPESPSSKSNYGLSWIPFFKQQSKKDLHKTILSQPGSFPAKQLEEKLLKLCSKQGLEMVQKQQTWSNTKGTLDNSLQSDCETNLQCHSDSLSCKPLGTSEVSQCQKKLETSLKEHLTTRLNETIGRQITSTMSGSRYGPFPFTSCVNKEEHKAQMPSDIKDGHVKSITTAKKSVKQQTSFDLDNTSLEESKGNRHSSDVPKMLSEVLGKRLTSGKTVQRPQATKIIDKKVFVSNKVGKGGQLSGLQP</sequence>
<evidence type="ECO:0000256" key="4">
    <source>
        <dbReference type="ARBA" id="ARBA00023136"/>
    </source>
</evidence>
<comment type="subcellular location">
    <subcellularLocation>
        <location evidence="1">Membrane</location>
        <topology evidence="1">Single-pass membrane protein</topology>
    </subcellularLocation>
</comment>
<feature type="compositionally biased region" description="Basic and acidic residues" evidence="6">
    <location>
        <begin position="811"/>
        <end position="821"/>
    </location>
</feature>
<evidence type="ECO:0000256" key="5">
    <source>
        <dbReference type="ARBA" id="ARBA00035009"/>
    </source>
</evidence>
<evidence type="ECO:0000259" key="9">
    <source>
        <dbReference type="Pfam" id="PF15371"/>
    </source>
</evidence>
<reference evidence="10" key="2">
    <citation type="submission" date="2025-09" db="UniProtKB">
        <authorList>
            <consortium name="Ensembl"/>
        </authorList>
    </citation>
    <scope>IDENTIFICATION</scope>
</reference>
<keyword evidence="3 7" id="KW-1133">Transmembrane helix</keyword>
<dbReference type="AlphaFoldDB" id="A0A8C6N011"/>
<proteinExistence type="inferred from homology"/>
<organism evidence="10 11">
    <name type="scientific">Mus spicilegus</name>
    <name type="common">Mound-building mouse</name>
    <dbReference type="NCBI Taxonomy" id="10103"/>
    <lineage>
        <taxon>Eukaryota</taxon>
        <taxon>Metazoa</taxon>
        <taxon>Chordata</taxon>
        <taxon>Craniata</taxon>
        <taxon>Vertebrata</taxon>
        <taxon>Euteleostomi</taxon>
        <taxon>Mammalia</taxon>
        <taxon>Eutheria</taxon>
        <taxon>Euarchontoglires</taxon>
        <taxon>Glires</taxon>
        <taxon>Rodentia</taxon>
        <taxon>Myomorpha</taxon>
        <taxon>Muroidea</taxon>
        <taxon>Muridae</taxon>
        <taxon>Murinae</taxon>
        <taxon>Mus</taxon>
        <taxon>Mus</taxon>
    </lineage>
</organism>
<feature type="compositionally biased region" description="Polar residues" evidence="6">
    <location>
        <begin position="794"/>
        <end position="810"/>
    </location>
</feature>
<keyword evidence="4 7" id="KW-0472">Membrane</keyword>
<keyword evidence="2 7" id="KW-0812">Transmembrane</keyword>
<feature type="domain" description="SPATA31" evidence="8">
    <location>
        <begin position="397"/>
        <end position="759"/>
    </location>
</feature>
<evidence type="ECO:0000313" key="11">
    <source>
        <dbReference type="Proteomes" id="UP000694415"/>
    </source>
</evidence>
<feature type="region of interest" description="Disordered" evidence="6">
    <location>
        <begin position="794"/>
        <end position="821"/>
    </location>
</feature>
<reference evidence="10" key="1">
    <citation type="submission" date="2025-08" db="UniProtKB">
        <authorList>
            <consortium name="Ensembl"/>
        </authorList>
    </citation>
    <scope>IDENTIFICATION</scope>
</reference>
<dbReference type="PANTHER" id="PTHR21859">
    <property type="entry name" value="ACROSOME-SPECIFIC PROTEIN"/>
    <property type="match status" value="1"/>
</dbReference>
<feature type="transmembrane region" description="Helical" evidence="7">
    <location>
        <begin position="42"/>
        <end position="60"/>
    </location>
</feature>
<name>A0A8C6N011_MUSSI</name>
<evidence type="ECO:0000313" key="10">
    <source>
        <dbReference type="Ensembl" id="ENSMSIP00000025731.1"/>
    </source>
</evidence>
<protein>
    <submittedName>
        <fullName evidence="10">Spermatogenesis associated 31 subfamily D, member 1C</fullName>
    </submittedName>
</protein>
<dbReference type="Pfam" id="PF14650">
    <property type="entry name" value="FAM75"/>
    <property type="match status" value="1"/>
</dbReference>
<dbReference type="InterPro" id="IPR039509">
    <property type="entry name" value="SPATA31"/>
</dbReference>
<evidence type="ECO:0000256" key="7">
    <source>
        <dbReference type="SAM" id="Phobius"/>
    </source>
</evidence>
<evidence type="ECO:0000256" key="3">
    <source>
        <dbReference type="ARBA" id="ARBA00022989"/>
    </source>
</evidence>
<dbReference type="Proteomes" id="UP000694415">
    <property type="component" value="Unplaced"/>
</dbReference>
<comment type="similarity">
    <text evidence="5">Belongs to the SPATA31 family.</text>
</comment>
<dbReference type="InterPro" id="IPR027970">
    <property type="entry name" value="SPATA31-like"/>
</dbReference>
<evidence type="ECO:0000256" key="1">
    <source>
        <dbReference type="ARBA" id="ARBA00004167"/>
    </source>
</evidence>
<dbReference type="GO" id="GO:0016020">
    <property type="term" value="C:membrane"/>
    <property type="evidence" value="ECO:0007669"/>
    <property type="project" value="UniProtKB-SubCell"/>
</dbReference>